<proteinExistence type="predicted"/>
<dbReference type="Proteomes" id="UP000367750">
    <property type="component" value="Unassembled WGS sequence"/>
</dbReference>
<reference evidence="1 2" key="1">
    <citation type="submission" date="2019-09" db="EMBL/GenBank/DDBJ databases">
        <title>Bacillus ochoae sp. nov., Paenibacillus whitsoniae sp. nov., Paenibacillus spiritus sp. nov. Isolated from the Mars Exploration Rover during spacecraft assembly.</title>
        <authorList>
            <person name="Seuylemezian A."/>
            <person name="Vaishampayan P."/>
        </authorList>
    </citation>
    <scope>NUCLEOTIDE SEQUENCE [LARGE SCALE GENOMIC DNA]</scope>
    <source>
        <strain evidence="1 2">MER_111</strain>
    </source>
</reference>
<keyword evidence="2" id="KW-1185">Reference proteome</keyword>
<evidence type="ECO:0000313" key="2">
    <source>
        <dbReference type="Proteomes" id="UP000367750"/>
    </source>
</evidence>
<sequence>MKVLMIMPLGLASLLVFWQKTIEIKVYNDRLEYKSYRKKEVILYSHIASFREEEMNIITREGTEVRLPTLLKNQKHLRELIQSNMNNS</sequence>
<dbReference type="EMBL" id="VYKK01000027">
    <property type="protein sequence ID" value="KAA8998358.1"/>
    <property type="molecule type" value="Genomic_DNA"/>
</dbReference>
<organism evidence="1 2">
    <name type="scientific">Paenibacillus spiritus</name>
    <dbReference type="NCBI Taxonomy" id="2496557"/>
    <lineage>
        <taxon>Bacteria</taxon>
        <taxon>Bacillati</taxon>
        <taxon>Bacillota</taxon>
        <taxon>Bacilli</taxon>
        <taxon>Bacillales</taxon>
        <taxon>Paenibacillaceae</taxon>
        <taxon>Paenibacillus</taxon>
    </lineage>
</organism>
<protein>
    <submittedName>
        <fullName evidence="1">Uncharacterized protein</fullName>
    </submittedName>
</protein>
<dbReference type="AlphaFoldDB" id="A0A5J5FWP1"/>
<name>A0A5J5FWP1_9BACL</name>
<gene>
    <name evidence="1" type="ORF">F4V43_16530</name>
</gene>
<evidence type="ECO:0000313" key="1">
    <source>
        <dbReference type="EMBL" id="KAA8998358.1"/>
    </source>
</evidence>
<comment type="caution">
    <text evidence="1">The sequence shown here is derived from an EMBL/GenBank/DDBJ whole genome shotgun (WGS) entry which is preliminary data.</text>
</comment>
<accession>A0A5J5FWP1</accession>
<dbReference type="RefSeq" id="WP_150459365.1">
    <property type="nucleotide sequence ID" value="NZ_VYKK01000027.1"/>
</dbReference>